<dbReference type="Pfam" id="PF02617">
    <property type="entry name" value="ClpS"/>
    <property type="match status" value="1"/>
</dbReference>
<dbReference type="Proteomes" id="UP000007519">
    <property type="component" value="Chromosome"/>
</dbReference>
<reference evidence="2 3" key="1">
    <citation type="journal article" date="2012" name="Stand. Genomic Sci.">
        <title>Complete genome sequencing and analysis of Saprospira grandis str. Lewin, a predatory marine bacterium.</title>
        <authorList>
            <person name="Saw J.H."/>
            <person name="Yuryev A."/>
            <person name="Kanbe M."/>
            <person name="Hou S."/>
            <person name="Young A.G."/>
            <person name="Aizawa S."/>
            <person name="Alam M."/>
        </authorList>
    </citation>
    <scope>NUCLEOTIDE SEQUENCE [LARGE SCALE GENOMIC DNA]</scope>
    <source>
        <strain evidence="2 3">Lewin</strain>
    </source>
</reference>
<dbReference type="eggNOG" id="COG2127">
    <property type="taxonomic scope" value="Bacteria"/>
</dbReference>
<feature type="domain" description="Adaptor protein ClpS core" evidence="1">
    <location>
        <begin position="28"/>
        <end position="92"/>
    </location>
</feature>
<evidence type="ECO:0000313" key="2">
    <source>
        <dbReference type="EMBL" id="AFC24287.1"/>
    </source>
</evidence>
<gene>
    <name evidence="2" type="primary">clpS</name>
    <name evidence="2" type="ordered locus">SGRA_1552</name>
</gene>
<dbReference type="KEGG" id="sgn:SGRA_1552"/>
<dbReference type="HOGENOM" id="CLU_134083_2_0_10"/>
<dbReference type="RefSeq" id="WP_015691923.1">
    <property type="nucleotide sequence ID" value="NC_016940.1"/>
</dbReference>
<dbReference type="EMBL" id="CP002831">
    <property type="protein sequence ID" value="AFC24287.1"/>
    <property type="molecule type" value="Genomic_DNA"/>
</dbReference>
<dbReference type="InterPro" id="IPR003769">
    <property type="entry name" value="ClpS_core"/>
</dbReference>
<protein>
    <submittedName>
        <fullName evidence="2">ATP-dependent Clp protease adaptor protein ClpS</fullName>
    </submittedName>
</protein>
<evidence type="ECO:0000259" key="1">
    <source>
        <dbReference type="Pfam" id="PF02617"/>
    </source>
</evidence>
<dbReference type="STRING" id="984262.SGRA_1552"/>
<accession>H6L9B5</accession>
<sequence>MWKEPAIFSQRKEYHEEEEVLLMDPLKDEIKLLVYNDDHNTFDWVIESFMEVCGHTSIQAEQLSYMIHFNGKAVVKTGTKAKLKPMKEALLDRGLSAVLED</sequence>
<proteinExistence type="predicted"/>
<dbReference type="Gene3D" id="3.30.1390.10">
    <property type="match status" value="1"/>
</dbReference>
<organism evidence="2 3">
    <name type="scientific">Saprospira grandis (strain Lewin)</name>
    <dbReference type="NCBI Taxonomy" id="984262"/>
    <lineage>
        <taxon>Bacteria</taxon>
        <taxon>Pseudomonadati</taxon>
        <taxon>Bacteroidota</taxon>
        <taxon>Saprospiria</taxon>
        <taxon>Saprospirales</taxon>
        <taxon>Saprospiraceae</taxon>
        <taxon>Saprospira</taxon>
    </lineage>
</organism>
<keyword evidence="2" id="KW-0645">Protease</keyword>
<dbReference type="InterPro" id="IPR014719">
    <property type="entry name" value="Ribosomal_bL12_C/ClpS-like"/>
</dbReference>
<keyword evidence="3" id="KW-1185">Reference proteome</keyword>
<name>H6L9B5_SAPGL</name>
<dbReference type="AlphaFoldDB" id="H6L9B5"/>
<dbReference type="GO" id="GO:0008233">
    <property type="term" value="F:peptidase activity"/>
    <property type="evidence" value="ECO:0007669"/>
    <property type="project" value="UniProtKB-KW"/>
</dbReference>
<evidence type="ECO:0000313" key="3">
    <source>
        <dbReference type="Proteomes" id="UP000007519"/>
    </source>
</evidence>
<dbReference type="GO" id="GO:0006508">
    <property type="term" value="P:proteolysis"/>
    <property type="evidence" value="ECO:0007669"/>
    <property type="project" value="UniProtKB-KW"/>
</dbReference>
<dbReference type="GO" id="GO:0030163">
    <property type="term" value="P:protein catabolic process"/>
    <property type="evidence" value="ECO:0007669"/>
    <property type="project" value="InterPro"/>
</dbReference>
<keyword evidence="2" id="KW-0378">Hydrolase</keyword>
<dbReference type="SUPFAM" id="SSF54736">
    <property type="entry name" value="ClpS-like"/>
    <property type="match status" value="1"/>
</dbReference>
<dbReference type="OrthoDB" id="598046at2"/>